<keyword evidence="7" id="KW-0460">Magnesium</keyword>
<dbReference type="UniPathway" id="UPA00219"/>
<dbReference type="SUPFAM" id="SSF53244">
    <property type="entry name" value="MurD-like peptide ligases, peptide-binding domain"/>
    <property type="match status" value="1"/>
</dbReference>
<keyword evidence="6 7" id="KW-0961">Cell wall biogenesis/degradation</keyword>
<comment type="similarity">
    <text evidence="1 7">Belongs to the MurCDEF family. MurE subfamily.</text>
</comment>
<dbReference type="PANTHER" id="PTHR23135:SF4">
    <property type="entry name" value="UDP-N-ACETYLMURAMOYL-L-ALANYL-D-GLUTAMATE--2,6-DIAMINOPIMELATE LIGASE MURE HOMOLOG, CHLOROPLASTIC"/>
    <property type="match status" value="1"/>
</dbReference>
<keyword evidence="7" id="KW-0067">ATP-binding</keyword>
<dbReference type="SUPFAM" id="SSF63418">
    <property type="entry name" value="MurE/MurF N-terminal domain"/>
    <property type="match status" value="1"/>
</dbReference>
<evidence type="ECO:0000313" key="13">
    <source>
        <dbReference type="Proteomes" id="UP000287243"/>
    </source>
</evidence>
<keyword evidence="7 12" id="KW-0436">Ligase</keyword>
<sequence>MRDRELFRNVAVKAVIGRLDDVDINDIVSDSRRVHKGALFVALRGPRQDGHVFVEEAVRRQAAAIVLEDRAQVPPVPQVPCVVVGDSLNALVVLAKNFFGDPCRHLKLVGITGTNGKTTVSYLIKSVLEAAARPCGLIGTIGYQARDKNVALGNTTPGPLDLQRIFKEMEAAGDVYVAMEVSSHALHQGRVAGLSFCAGVFTNLTQDHLDYHKDLEDYFHAKGKLFRESLSAGGWSIVNADDAYGARLIVVSRGRVLRYGLSKGLDVQATGYELSAQGSRVSVSSPAGALELETKLIGKHNIYNILAAISLGVSQGVRMEDIRRGIEAVTRVPGRLERVTSPRGFHVFVDYAHTEDALKNVLESLRAIAHNGRIITVFGCGGDRDRTKRPKMGRVASTLSDYCVVTSDNSRSEDPQAIIRDILKGMGRDNYLVEPDRLEAIRRAMDLARPGDLVLVAGKGHEAYQITGDNVVAFDDMEAVRKNL</sequence>
<organism evidence="12 13">
    <name type="scientific">Velamenicoccus archaeovorus</name>
    <dbReference type="NCBI Taxonomy" id="1930593"/>
    <lineage>
        <taxon>Bacteria</taxon>
        <taxon>Pseudomonadati</taxon>
        <taxon>Candidatus Omnitrophota</taxon>
        <taxon>Candidatus Velamenicoccus</taxon>
    </lineage>
</organism>
<dbReference type="RefSeq" id="WP_128700059.1">
    <property type="nucleotide sequence ID" value="NZ_CP019384.1"/>
</dbReference>
<feature type="modified residue" description="N6-carboxylysine" evidence="7">
    <location>
        <position position="222"/>
    </location>
</feature>
<comment type="caution">
    <text evidence="7">Lacks conserved residue(s) required for the propagation of feature annotation.</text>
</comment>
<dbReference type="EC" id="6.3.2.-" evidence="7"/>
<dbReference type="GO" id="GO:0016881">
    <property type="term" value="F:acid-amino acid ligase activity"/>
    <property type="evidence" value="ECO:0007669"/>
    <property type="project" value="UniProtKB-UniRule"/>
</dbReference>
<dbReference type="Pfam" id="PF01225">
    <property type="entry name" value="Mur_ligase"/>
    <property type="match status" value="1"/>
</dbReference>
<name>A0A410P575_VELA1</name>
<evidence type="ECO:0000256" key="1">
    <source>
        <dbReference type="ARBA" id="ARBA00005898"/>
    </source>
</evidence>
<evidence type="ECO:0000313" key="12">
    <source>
        <dbReference type="EMBL" id="QAT17272.1"/>
    </source>
</evidence>
<gene>
    <name evidence="7" type="primary">murE</name>
    <name evidence="12" type="ORF">BU251_05775</name>
</gene>
<evidence type="ECO:0000256" key="3">
    <source>
        <dbReference type="ARBA" id="ARBA00022960"/>
    </source>
</evidence>
<keyword evidence="13" id="KW-1185">Reference proteome</keyword>
<dbReference type="InterPro" id="IPR005761">
    <property type="entry name" value="UDP-N-AcMur-Glu-dNH2Pim_ligase"/>
</dbReference>
<dbReference type="Pfam" id="PF02875">
    <property type="entry name" value="Mur_ligase_C"/>
    <property type="match status" value="1"/>
</dbReference>
<dbReference type="GO" id="GO:0008360">
    <property type="term" value="P:regulation of cell shape"/>
    <property type="evidence" value="ECO:0007669"/>
    <property type="project" value="UniProtKB-KW"/>
</dbReference>
<dbReference type="Proteomes" id="UP000287243">
    <property type="component" value="Chromosome"/>
</dbReference>
<dbReference type="GO" id="GO:0071555">
    <property type="term" value="P:cell wall organization"/>
    <property type="evidence" value="ECO:0007669"/>
    <property type="project" value="UniProtKB-KW"/>
</dbReference>
<evidence type="ECO:0000259" key="9">
    <source>
        <dbReference type="Pfam" id="PF01225"/>
    </source>
</evidence>
<keyword evidence="4 7" id="KW-0573">Peptidoglycan synthesis</keyword>
<dbReference type="NCBIfam" id="TIGR01085">
    <property type="entry name" value="murE"/>
    <property type="match status" value="1"/>
</dbReference>
<dbReference type="InterPro" id="IPR004101">
    <property type="entry name" value="Mur_ligase_C"/>
</dbReference>
<dbReference type="Pfam" id="PF08245">
    <property type="entry name" value="Mur_ligase_M"/>
    <property type="match status" value="1"/>
</dbReference>
<feature type="binding site" evidence="7">
    <location>
        <position position="154"/>
    </location>
    <ligand>
        <name>UDP-N-acetyl-alpha-D-muramoyl-L-alanyl-D-glutamate</name>
        <dbReference type="ChEBI" id="CHEBI:83900"/>
    </ligand>
</feature>
<evidence type="ECO:0000256" key="4">
    <source>
        <dbReference type="ARBA" id="ARBA00022984"/>
    </source>
</evidence>
<protein>
    <recommendedName>
        <fullName evidence="7">UDP-N-acetylmuramyl-tripeptide synthetase</fullName>
        <ecNumber evidence="7">6.3.2.-</ecNumber>
    </recommendedName>
    <alternativeName>
        <fullName evidence="7">UDP-MurNAc-tripeptide synthetase</fullName>
    </alternativeName>
</protein>
<comment type="pathway">
    <text evidence="7 8">Cell wall biogenesis; peptidoglycan biosynthesis.</text>
</comment>
<dbReference type="HAMAP" id="MF_00208">
    <property type="entry name" value="MurE"/>
    <property type="match status" value="1"/>
</dbReference>
<proteinExistence type="inferred from homology"/>
<dbReference type="Gene3D" id="3.40.1190.10">
    <property type="entry name" value="Mur-like, catalytic domain"/>
    <property type="match status" value="1"/>
</dbReference>
<dbReference type="PANTHER" id="PTHR23135">
    <property type="entry name" value="MUR LIGASE FAMILY MEMBER"/>
    <property type="match status" value="1"/>
</dbReference>
<evidence type="ECO:0000259" key="10">
    <source>
        <dbReference type="Pfam" id="PF02875"/>
    </source>
</evidence>
<dbReference type="InterPro" id="IPR035911">
    <property type="entry name" value="MurE/MurF_N"/>
</dbReference>
<dbReference type="SUPFAM" id="SSF53623">
    <property type="entry name" value="MurD-like peptide ligases, catalytic domain"/>
    <property type="match status" value="1"/>
</dbReference>
<feature type="binding site" evidence="7">
    <location>
        <position position="31"/>
    </location>
    <ligand>
        <name>UDP-N-acetyl-alpha-D-muramoyl-L-alanyl-D-glutamate</name>
        <dbReference type="ChEBI" id="CHEBI:83900"/>
    </ligand>
</feature>
<feature type="domain" description="Mur ligase N-terminal catalytic" evidence="9">
    <location>
        <begin position="26"/>
        <end position="83"/>
    </location>
</feature>
<dbReference type="GO" id="GO:0005524">
    <property type="term" value="F:ATP binding"/>
    <property type="evidence" value="ECO:0007669"/>
    <property type="project" value="UniProtKB-UniRule"/>
</dbReference>
<feature type="binding site" evidence="7">
    <location>
        <begin position="113"/>
        <end position="119"/>
    </location>
    <ligand>
        <name>ATP</name>
        <dbReference type="ChEBI" id="CHEBI:30616"/>
    </ligand>
</feature>
<dbReference type="InterPro" id="IPR013221">
    <property type="entry name" value="Mur_ligase_cen"/>
</dbReference>
<dbReference type="InterPro" id="IPR036615">
    <property type="entry name" value="Mur_ligase_C_dom_sf"/>
</dbReference>
<dbReference type="OrthoDB" id="9800958at2"/>
<evidence type="ECO:0000256" key="6">
    <source>
        <dbReference type="ARBA" id="ARBA00023316"/>
    </source>
</evidence>
<evidence type="ECO:0000256" key="2">
    <source>
        <dbReference type="ARBA" id="ARBA00022618"/>
    </source>
</evidence>
<comment type="subcellular location">
    <subcellularLocation>
        <location evidence="7 8">Cytoplasm</location>
    </subcellularLocation>
</comment>
<comment type="function">
    <text evidence="7">Catalyzes the addition of an amino acid to the nucleotide precursor UDP-N-acetylmuramoyl-L-alanyl-D-glutamate (UMAG) in the biosynthesis of bacterial cell-wall peptidoglycan.</text>
</comment>
<comment type="PTM">
    <text evidence="7">Carboxylation is probably crucial for Mg(2+) binding and, consequently, for the gamma-phosphate positioning of ATP.</text>
</comment>
<evidence type="ECO:0000256" key="8">
    <source>
        <dbReference type="RuleBase" id="RU004135"/>
    </source>
</evidence>
<dbReference type="EMBL" id="CP019384">
    <property type="protein sequence ID" value="QAT17272.1"/>
    <property type="molecule type" value="Genomic_DNA"/>
</dbReference>
<feature type="binding site" evidence="7">
    <location>
        <begin position="155"/>
        <end position="156"/>
    </location>
    <ligand>
        <name>UDP-N-acetyl-alpha-D-muramoyl-L-alanyl-D-glutamate</name>
        <dbReference type="ChEBI" id="CHEBI:83900"/>
    </ligand>
</feature>
<dbReference type="GO" id="GO:0009252">
    <property type="term" value="P:peptidoglycan biosynthetic process"/>
    <property type="evidence" value="ECO:0007669"/>
    <property type="project" value="UniProtKB-UniRule"/>
</dbReference>
<accession>A0A410P575</accession>
<dbReference type="Gene3D" id="3.40.1390.10">
    <property type="entry name" value="MurE/MurF, N-terminal domain"/>
    <property type="match status" value="1"/>
</dbReference>
<dbReference type="GO" id="GO:0000287">
    <property type="term" value="F:magnesium ion binding"/>
    <property type="evidence" value="ECO:0007669"/>
    <property type="project" value="UniProtKB-UniRule"/>
</dbReference>
<feature type="binding site" evidence="7">
    <location>
        <position position="188"/>
    </location>
    <ligand>
        <name>UDP-N-acetyl-alpha-D-muramoyl-L-alanyl-D-glutamate</name>
        <dbReference type="ChEBI" id="CHEBI:83900"/>
    </ligand>
</feature>
<keyword evidence="5 7" id="KW-0131">Cell cycle</keyword>
<feature type="domain" description="Mur ligase C-terminal" evidence="10">
    <location>
        <begin position="334"/>
        <end position="460"/>
    </location>
</feature>
<dbReference type="NCBIfam" id="NF001126">
    <property type="entry name" value="PRK00139.1-4"/>
    <property type="match status" value="1"/>
</dbReference>
<feature type="domain" description="Mur ligase central" evidence="11">
    <location>
        <begin position="111"/>
        <end position="311"/>
    </location>
</feature>
<evidence type="ECO:0000256" key="7">
    <source>
        <dbReference type="HAMAP-Rule" id="MF_00208"/>
    </source>
</evidence>
<dbReference type="InterPro" id="IPR036565">
    <property type="entry name" value="Mur-like_cat_sf"/>
</dbReference>
<feature type="binding site" evidence="7">
    <location>
        <position position="182"/>
    </location>
    <ligand>
        <name>UDP-N-acetyl-alpha-D-muramoyl-L-alanyl-D-glutamate</name>
        <dbReference type="ChEBI" id="CHEBI:83900"/>
    </ligand>
</feature>
<dbReference type="NCBIfam" id="NF001124">
    <property type="entry name" value="PRK00139.1-2"/>
    <property type="match status" value="1"/>
</dbReference>
<reference evidence="12 13" key="1">
    <citation type="submission" date="2017-01" db="EMBL/GenBank/DDBJ databases">
        <title>First insights into the biology of 'candidatus Vampirococcus archaeovorus'.</title>
        <authorList>
            <person name="Kizina J."/>
            <person name="Jordan S."/>
            <person name="Stueber K."/>
            <person name="Reinhardt R."/>
            <person name="Harder J."/>
        </authorList>
    </citation>
    <scope>NUCLEOTIDE SEQUENCE [LARGE SCALE GENOMIC DNA]</scope>
    <source>
        <strain evidence="12 13">LiM</strain>
    </source>
</reference>
<feature type="binding site" evidence="7">
    <location>
        <position position="190"/>
    </location>
    <ligand>
        <name>UDP-N-acetyl-alpha-D-muramoyl-L-alanyl-D-glutamate</name>
        <dbReference type="ChEBI" id="CHEBI:83900"/>
    </ligand>
</feature>
<dbReference type="GO" id="GO:0051301">
    <property type="term" value="P:cell division"/>
    <property type="evidence" value="ECO:0007669"/>
    <property type="project" value="UniProtKB-KW"/>
</dbReference>
<keyword evidence="2 7" id="KW-0132">Cell division</keyword>
<dbReference type="Gene3D" id="3.90.190.20">
    <property type="entry name" value="Mur ligase, C-terminal domain"/>
    <property type="match status" value="1"/>
</dbReference>
<keyword evidence="7" id="KW-0547">Nucleotide-binding</keyword>
<evidence type="ECO:0000259" key="11">
    <source>
        <dbReference type="Pfam" id="PF08245"/>
    </source>
</evidence>
<keyword evidence="3 7" id="KW-0133">Cell shape</keyword>
<dbReference type="KEGG" id="vai:BU251_05775"/>
<dbReference type="GO" id="GO:0005737">
    <property type="term" value="C:cytoplasm"/>
    <property type="evidence" value="ECO:0007669"/>
    <property type="project" value="UniProtKB-SubCell"/>
</dbReference>
<comment type="cofactor">
    <cofactor evidence="7">
        <name>Mg(2+)</name>
        <dbReference type="ChEBI" id="CHEBI:18420"/>
    </cofactor>
</comment>
<dbReference type="AlphaFoldDB" id="A0A410P575"/>
<dbReference type="InterPro" id="IPR000713">
    <property type="entry name" value="Mur_ligase_N"/>
</dbReference>
<keyword evidence="7" id="KW-0963">Cytoplasm</keyword>
<evidence type="ECO:0000256" key="5">
    <source>
        <dbReference type="ARBA" id="ARBA00023306"/>
    </source>
</evidence>